<keyword evidence="1" id="KW-0812">Transmembrane</keyword>
<feature type="transmembrane region" description="Helical" evidence="1">
    <location>
        <begin position="69"/>
        <end position="91"/>
    </location>
</feature>
<keyword evidence="1" id="KW-1133">Transmembrane helix</keyword>
<dbReference type="AlphaFoldDB" id="A0A8D8S6P5"/>
<keyword evidence="1" id="KW-0472">Membrane</keyword>
<organism evidence="2">
    <name type="scientific">Cacopsylla melanoneura</name>
    <dbReference type="NCBI Taxonomy" id="428564"/>
    <lineage>
        <taxon>Eukaryota</taxon>
        <taxon>Metazoa</taxon>
        <taxon>Ecdysozoa</taxon>
        <taxon>Arthropoda</taxon>
        <taxon>Hexapoda</taxon>
        <taxon>Insecta</taxon>
        <taxon>Pterygota</taxon>
        <taxon>Neoptera</taxon>
        <taxon>Paraneoptera</taxon>
        <taxon>Hemiptera</taxon>
        <taxon>Sternorrhyncha</taxon>
        <taxon>Psylloidea</taxon>
        <taxon>Psyllidae</taxon>
        <taxon>Psyllinae</taxon>
        <taxon>Cacopsylla</taxon>
    </lineage>
</organism>
<feature type="transmembrane region" description="Helical" evidence="1">
    <location>
        <begin position="36"/>
        <end position="57"/>
    </location>
</feature>
<proteinExistence type="predicted"/>
<evidence type="ECO:0000313" key="2">
    <source>
        <dbReference type="EMBL" id="CAG6660927.1"/>
    </source>
</evidence>
<name>A0A8D8S6P5_9HEMI</name>
<protein>
    <submittedName>
        <fullName evidence="2">Uncharacterized protein</fullName>
    </submittedName>
</protein>
<reference evidence="2" key="1">
    <citation type="submission" date="2021-05" db="EMBL/GenBank/DDBJ databases">
        <authorList>
            <person name="Alioto T."/>
            <person name="Alioto T."/>
            <person name="Gomez Garrido J."/>
        </authorList>
    </citation>
    <scope>NUCLEOTIDE SEQUENCE</scope>
</reference>
<accession>A0A8D8S6P5</accession>
<evidence type="ECO:0000256" key="1">
    <source>
        <dbReference type="SAM" id="Phobius"/>
    </source>
</evidence>
<feature type="transmembrane region" description="Helical" evidence="1">
    <location>
        <begin position="6"/>
        <end position="29"/>
    </location>
</feature>
<sequence length="101" mass="11175">MNSSPISLICVVTIRINSSPISLICVVTIRMNSSPISLICVVTIRINSSPCVFFFFSRVSVCVGLINGFHSYIFIKTLFFIVPTVYPWSVIQACSGNCMMK</sequence>
<dbReference type="EMBL" id="HBUF01198238">
    <property type="protein sequence ID" value="CAG6660927.1"/>
    <property type="molecule type" value="Transcribed_RNA"/>
</dbReference>